<evidence type="ECO:0000313" key="2">
    <source>
        <dbReference type="EMBL" id="KAG2856216.1"/>
    </source>
</evidence>
<dbReference type="EMBL" id="RCMG01000343">
    <property type="protein sequence ID" value="KAG2856216.1"/>
    <property type="molecule type" value="Genomic_DNA"/>
</dbReference>
<feature type="region of interest" description="Disordered" evidence="1">
    <location>
        <begin position="72"/>
        <end position="95"/>
    </location>
</feature>
<keyword evidence="8" id="KW-1185">Reference proteome</keyword>
<evidence type="ECO:0000313" key="7">
    <source>
        <dbReference type="EMBL" id="RAW36294.1"/>
    </source>
</evidence>
<sequence length="95" mass="10776">MGMASLEMLTGTVPNMEDVVTFGHPCTVFREPGKEVSKPRAQVGKNDKTKGFKVYLSKDRIVITTRQIRNVETLDSKQNAQQQAQIEREDPELQR</sequence>
<dbReference type="Proteomes" id="UP000735874">
    <property type="component" value="Unassembled WGS sequence"/>
</dbReference>
<reference evidence="7 8" key="1">
    <citation type="submission" date="2018-01" db="EMBL/GenBank/DDBJ databases">
        <title>Draft genome of the strawberry crown rot pathogen Phytophthora cactorum.</title>
        <authorList>
            <person name="Armitage A.D."/>
            <person name="Lysoe E."/>
            <person name="Nellist C.F."/>
            <person name="Harrison R.J."/>
            <person name="Brurberg M.B."/>
        </authorList>
    </citation>
    <scope>NUCLEOTIDE SEQUENCE [LARGE SCALE GENOMIC DNA]</scope>
    <source>
        <strain evidence="7 8">10300</strain>
    </source>
</reference>
<evidence type="ECO:0000313" key="6">
    <source>
        <dbReference type="EMBL" id="KAG3212913.1"/>
    </source>
</evidence>
<dbReference type="Proteomes" id="UP000697107">
    <property type="component" value="Unassembled WGS sequence"/>
</dbReference>
<dbReference type="EMBL" id="MJFZ01000143">
    <property type="protein sequence ID" value="RAW36294.1"/>
    <property type="molecule type" value="Genomic_DNA"/>
</dbReference>
<dbReference type="EMBL" id="RCML01000328">
    <property type="protein sequence ID" value="KAG2980686.1"/>
    <property type="molecule type" value="Genomic_DNA"/>
</dbReference>
<evidence type="ECO:0000313" key="3">
    <source>
        <dbReference type="EMBL" id="KAG2899257.1"/>
    </source>
</evidence>
<organism evidence="7 8">
    <name type="scientific">Phytophthora cactorum</name>
    <dbReference type="NCBI Taxonomy" id="29920"/>
    <lineage>
        <taxon>Eukaryota</taxon>
        <taxon>Sar</taxon>
        <taxon>Stramenopiles</taxon>
        <taxon>Oomycota</taxon>
        <taxon>Peronosporomycetes</taxon>
        <taxon>Peronosporales</taxon>
        <taxon>Peronosporaceae</taxon>
        <taxon>Phytophthora</taxon>
    </lineage>
</organism>
<dbReference type="VEuPathDB" id="FungiDB:PC110_g7423"/>
<reference evidence="2" key="2">
    <citation type="submission" date="2018-10" db="EMBL/GenBank/DDBJ databases">
        <title>Effector identification in a new, highly contiguous assembly of the strawberry crown rot pathogen Phytophthora cactorum.</title>
        <authorList>
            <person name="Armitage A.D."/>
            <person name="Nellist C.F."/>
            <person name="Bates H."/>
            <person name="Vickerstaff R.J."/>
            <person name="Harrison R.J."/>
        </authorList>
    </citation>
    <scope>NUCLEOTIDE SEQUENCE</scope>
    <source>
        <strain evidence="2">15-7</strain>
        <strain evidence="3">4032</strain>
        <strain evidence="4">4040</strain>
        <strain evidence="5">P415</strain>
        <strain evidence="6">P421</strain>
    </source>
</reference>
<dbReference type="EMBL" id="RCMI01000735">
    <property type="protein sequence ID" value="KAG2899257.1"/>
    <property type="molecule type" value="Genomic_DNA"/>
</dbReference>
<dbReference type="Proteomes" id="UP000251314">
    <property type="component" value="Unassembled WGS sequence"/>
</dbReference>
<evidence type="ECO:0000256" key="1">
    <source>
        <dbReference type="SAM" id="MobiDB-lite"/>
    </source>
</evidence>
<evidence type="ECO:0000313" key="5">
    <source>
        <dbReference type="EMBL" id="KAG2980686.1"/>
    </source>
</evidence>
<dbReference type="Proteomes" id="UP000774804">
    <property type="component" value="Unassembled WGS sequence"/>
</dbReference>
<evidence type="ECO:0000313" key="8">
    <source>
        <dbReference type="Proteomes" id="UP000251314"/>
    </source>
</evidence>
<feature type="compositionally biased region" description="Polar residues" evidence="1">
    <location>
        <begin position="76"/>
        <end position="85"/>
    </location>
</feature>
<dbReference type="EMBL" id="RCMV01000787">
    <property type="protein sequence ID" value="KAG3212913.1"/>
    <property type="molecule type" value="Genomic_DNA"/>
</dbReference>
<accession>A0A329SHM6</accession>
<name>A0A329SHM6_9STRA</name>
<dbReference type="AlphaFoldDB" id="A0A329SHM6"/>
<protein>
    <submittedName>
        <fullName evidence="7">Uncharacterized protein</fullName>
    </submittedName>
</protein>
<dbReference type="Proteomes" id="UP000736787">
    <property type="component" value="Unassembled WGS sequence"/>
</dbReference>
<comment type="caution">
    <text evidence="7">The sequence shown here is derived from an EMBL/GenBank/DDBJ whole genome shotgun (WGS) entry which is preliminary data.</text>
</comment>
<feature type="compositionally biased region" description="Basic and acidic residues" evidence="1">
    <location>
        <begin position="86"/>
        <end position="95"/>
    </location>
</feature>
<dbReference type="EMBL" id="RCMK01000715">
    <property type="protein sequence ID" value="KAG2915069.1"/>
    <property type="molecule type" value="Genomic_DNA"/>
</dbReference>
<evidence type="ECO:0000313" key="4">
    <source>
        <dbReference type="EMBL" id="KAG2915069.1"/>
    </source>
</evidence>
<dbReference type="OrthoDB" id="126319at2759"/>
<dbReference type="Proteomes" id="UP000760860">
    <property type="component" value="Unassembled WGS sequence"/>
</dbReference>
<gene>
    <name evidence="7" type="ORF">PC110_g7423</name>
    <name evidence="2" type="ORF">PC113_g11759</name>
    <name evidence="3" type="ORF">PC115_g16590</name>
    <name evidence="4" type="ORF">PC117_g18137</name>
    <name evidence="5" type="ORF">PC118_g11053</name>
    <name evidence="6" type="ORF">PC129_g16149</name>
</gene>
<proteinExistence type="predicted"/>